<dbReference type="Pfam" id="PF07264">
    <property type="entry name" value="EI24"/>
    <property type="match status" value="1"/>
</dbReference>
<evidence type="ECO:0000256" key="1">
    <source>
        <dbReference type="ARBA" id="ARBA00004141"/>
    </source>
</evidence>
<keyword evidence="7 10" id="KW-1133">Transmembrane helix</keyword>
<keyword evidence="9 10" id="KW-0472">Membrane</keyword>
<dbReference type="EMBL" id="JAQGEF010000001">
    <property type="protein sequence ID" value="MDA3613422.1"/>
    <property type="molecule type" value="Genomic_DNA"/>
</dbReference>
<dbReference type="InterPro" id="IPR059112">
    <property type="entry name" value="CysZ/EI24"/>
</dbReference>
<keyword evidence="3" id="KW-1003">Cell membrane</keyword>
<dbReference type="Proteomes" id="UP001210231">
    <property type="component" value="Unassembled WGS sequence"/>
</dbReference>
<feature type="transmembrane region" description="Helical" evidence="10">
    <location>
        <begin position="27"/>
        <end position="47"/>
    </location>
</feature>
<keyword evidence="6 10" id="KW-0812">Transmembrane</keyword>
<keyword evidence="12" id="KW-1185">Reference proteome</keyword>
<comment type="subcellular location">
    <subcellularLocation>
        <location evidence="1">Membrane</location>
        <topology evidence="1">Multi-pass membrane protein</topology>
    </subcellularLocation>
</comment>
<protein>
    <submittedName>
        <fullName evidence="11">EI24 domain-containing protein</fullName>
    </submittedName>
</protein>
<evidence type="ECO:0000256" key="4">
    <source>
        <dbReference type="ARBA" id="ARBA00022519"/>
    </source>
</evidence>
<evidence type="ECO:0000256" key="9">
    <source>
        <dbReference type="ARBA" id="ARBA00023136"/>
    </source>
</evidence>
<dbReference type="PANTHER" id="PTHR37468">
    <property type="entry name" value="SULFATE TRANSPORTER CYSZ"/>
    <property type="match status" value="1"/>
</dbReference>
<feature type="transmembrane region" description="Helical" evidence="10">
    <location>
        <begin position="218"/>
        <end position="247"/>
    </location>
</feature>
<dbReference type="PANTHER" id="PTHR37468:SF1">
    <property type="entry name" value="SULFATE TRANSPORTER CYSZ"/>
    <property type="match status" value="1"/>
</dbReference>
<keyword evidence="4" id="KW-0997">Cell inner membrane</keyword>
<evidence type="ECO:0000256" key="6">
    <source>
        <dbReference type="ARBA" id="ARBA00022692"/>
    </source>
</evidence>
<evidence type="ECO:0000256" key="3">
    <source>
        <dbReference type="ARBA" id="ARBA00022475"/>
    </source>
</evidence>
<evidence type="ECO:0000256" key="10">
    <source>
        <dbReference type="SAM" id="Phobius"/>
    </source>
</evidence>
<dbReference type="InterPro" id="IPR050480">
    <property type="entry name" value="CysZ-like"/>
</dbReference>
<evidence type="ECO:0000313" key="12">
    <source>
        <dbReference type="Proteomes" id="UP001210231"/>
    </source>
</evidence>
<reference evidence="11 12" key="1">
    <citation type="submission" date="2022-12" db="EMBL/GenBank/DDBJ databases">
        <title>Chitinophagaceae gen. sp. nov., a new member of the family Chitinophagaceae, isolated from soil in a chemical factory.</title>
        <authorList>
            <person name="Ke Z."/>
        </authorList>
    </citation>
    <scope>NUCLEOTIDE SEQUENCE [LARGE SCALE GENOMIC DNA]</scope>
    <source>
        <strain evidence="11 12">LY-5</strain>
    </source>
</reference>
<feature type="transmembrane region" description="Helical" evidence="10">
    <location>
        <begin position="74"/>
        <end position="97"/>
    </location>
</feature>
<organism evidence="11 12">
    <name type="scientific">Polluticaenibacter yanchengensis</name>
    <dbReference type="NCBI Taxonomy" id="3014562"/>
    <lineage>
        <taxon>Bacteria</taxon>
        <taxon>Pseudomonadati</taxon>
        <taxon>Bacteroidota</taxon>
        <taxon>Chitinophagia</taxon>
        <taxon>Chitinophagales</taxon>
        <taxon>Chitinophagaceae</taxon>
        <taxon>Polluticaenibacter</taxon>
    </lineage>
</organism>
<keyword evidence="5" id="KW-0028">Amino-acid biosynthesis</keyword>
<comment type="caution">
    <text evidence="11">The sequence shown here is derived from an EMBL/GenBank/DDBJ whole genome shotgun (WGS) entry which is preliminary data.</text>
</comment>
<evidence type="ECO:0000256" key="7">
    <source>
        <dbReference type="ARBA" id="ARBA00022989"/>
    </source>
</evidence>
<accession>A0ABT4UGH0</accession>
<proteinExistence type="predicted"/>
<dbReference type="RefSeq" id="WP_407029753.1">
    <property type="nucleotide sequence ID" value="NZ_JAQGEF010000001.1"/>
</dbReference>
<gene>
    <name evidence="11" type="ORF">O3P16_01270</name>
</gene>
<evidence type="ECO:0000313" key="11">
    <source>
        <dbReference type="EMBL" id="MDA3613422.1"/>
    </source>
</evidence>
<evidence type="ECO:0000256" key="8">
    <source>
        <dbReference type="ARBA" id="ARBA00023032"/>
    </source>
</evidence>
<sequence>MFKEIIISIQAFAKAHALVKKHRLWKWIFIPGIIYMILFIVSMIFLWNTHSSVIAWFNTTTGIQSWLEKQNSKLLNFALAFGEFIVGVILLMIYFSFYKFLWLIVGSPIFSILSEKTESILEGREFPFSMAQMLKDIARGVKLALRNLFWQSIYSLTILIIAFIPLVGWAAPILGLLVESYFFGFSMLDYSCERHKLSPSQSINFINRHKGLAVGNGMVFYVLHLIPVLGWLVAPAYSVIAATISLYNAPDISNDQPQASINILQQQSSK</sequence>
<feature type="transmembrane region" description="Helical" evidence="10">
    <location>
        <begin position="153"/>
        <end position="178"/>
    </location>
</feature>
<name>A0ABT4UGH0_9BACT</name>
<keyword evidence="8" id="KW-0764">Sulfate transport</keyword>
<evidence type="ECO:0000256" key="2">
    <source>
        <dbReference type="ARBA" id="ARBA00022448"/>
    </source>
</evidence>
<keyword evidence="2" id="KW-0813">Transport</keyword>
<evidence type="ECO:0000256" key="5">
    <source>
        <dbReference type="ARBA" id="ARBA00022605"/>
    </source>
</evidence>